<keyword evidence="2" id="KW-1185">Reference proteome</keyword>
<gene>
    <name evidence="1" type="ORF">H4K34_14850</name>
</gene>
<organism evidence="1 2">
    <name type="scientific">Croceimicrobium hydrocarbonivorans</name>
    <dbReference type="NCBI Taxonomy" id="2761580"/>
    <lineage>
        <taxon>Bacteria</taxon>
        <taxon>Pseudomonadati</taxon>
        <taxon>Bacteroidota</taxon>
        <taxon>Flavobacteriia</taxon>
        <taxon>Flavobacteriales</taxon>
        <taxon>Owenweeksiaceae</taxon>
        <taxon>Croceimicrobium</taxon>
    </lineage>
</organism>
<dbReference type="EMBL" id="CP060139">
    <property type="protein sequence ID" value="QNR26078.1"/>
    <property type="molecule type" value="Genomic_DNA"/>
</dbReference>
<sequence>MEAGVSKLSVEDREFWKAISIKPAKWKELQYGAEGNGFWVVAIKDSNVIWYNDIEEGFNISTFTQYGEIAKYYTEQDELQWSIRKIKKAP</sequence>
<accession>A0A7H0VK30</accession>
<proteinExistence type="predicted"/>
<dbReference type="Proteomes" id="UP000516305">
    <property type="component" value="Chromosome"/>
</dbReference>
<dbReference type="KEGG" id="chyd:H4K34_14850"/>
<name>A0A7H0VK30_9FLAO</name>
<evidence type="ECO:0000313" key="2">
    <source>
        <dbReference type="Proteomes" id="UP000516305"/>
    </source>
</evidence>
<dbReference type="AlphaFoldDB" id="A0A7H0VK30"/>
<reference evidence="1 2" key="1">
    <citation type="submission" date="2020-08" db="EMBL/GenBank/DDBJ databases">
        <title>Croceimicrobium hydrocarbonivorans gen. nov., sp. nov., a novel marine bacterium isolated from a bacterial consortium that degrades polyethylene terephthalate.</title>
        <authorList>
            <person name="Liu R."/>
        </authorList>
    </citation>
    <scope>NUCLEOTIDE SEQUENCE [LARGE SCALE GENOMIC DNA]</scope>
    <source>
        <strain evidence="1 2">A20-9</strain>
    </source>
</reference>
<evidence type="ECO:0000313" key="1">
    <source>
        <dbReference type="EMBL" id="QNR26078.1"/>
    </source>
</evidence>
<protein>
    <submittedName>
        <fullName evidence="1">Uncharacterized protein</fullName>
    </submittedName>
</protein>